<dbReference type="PANTHER" id="PTHR47936:SF1">
    <property type="entry name" value="PENTATRICOPEPTIDE REPEAT-CONTAINING PROTEIN GUN1, CHLOROPLASTIC"/>
    <property type="match status" value="1"/>
</dbReference>
<name>A0A8T1V9H9_9STRA</name>
<dbReference type="InterPro" id="IPR002885">
    <property type="entry name" value="PPR_rpt"/>
</dbReference>
<dbReference type="OrthoDB" id="125711at2759"/>
<evidence type="ECO:0000256" key="2">
    <source>
        <dbReference type="SAM" id="MobiDB-lite"/>
    </source>
</evidence>
<gene>
    <name evidence="3" type="ORF">PHYPSEUDO_011181</name>
</gene>
<feature type="region of interest" description="Disordered" evidence="2">
    <location>
        <begin position="49"/>
        <end position="90"/>
    </location>
</feature>
<organism evidence="3 4">
    <name type="scientific">Phytophthora pseudosyringae</name>
    <dbReference type="NCBI Taxonomy" id="221518"/>
    <lineage>
        <taxon>Eukaryota</taxon>
        <taxon>Sar</taxon>
        <taxon>Stramenopiles</taxon>
        <taxon>Oomycota</taxon>
        <taxon>Peronosporomycetes</taxon>
        <taxon>Peronosporales</taxon>
        <taxon>Peronosporaceae</taxon>
        <taxon>Phytophthora</taxon>
    </lineage>
</organism>
<keyword evidence="4" id="KW-1185">Reference proteome</keyword>
<proteinExistence type="predicted"/>
<dbReference type="PANTHER" id="PTHR47936">
    <property type="entry name" value="PPR_LONG DOMAIN-CONTAINING PROTEIN"/>
    <property type="match status" value="1"/>
</dbReference>
<dbReference type="AlphaFoldDB" id="A0A8T1V9H9"/>
<keyword evidence="1" id="KW-0677">Repeat</keyword>
<sequence>MLSIRRSLRGAIAPGRHVSQLRGAARMLPHTSGLVSSSECFSSSRSSRSFSQISTQETSETAKKTQKPKFYRSRGAKTSAQEAAKRSENLTRLQANPGDADVALEVFAAIQSANGSGLSKDVGAMLITTFVDKKKLDRALQVLELSSKQKVYLLGPPHENLMTACYKVKEFDTVLKRTGRQSELEPKILEQMLKDAKPHAARAFQVVLSAAVNSKQHELVLTLMEISKAFDVVLTSEHYHFVLKSYTAVGDMQAALGTRDTLQQNGFDLTEDGMHWLVHCASKADQWDLVERLLISPSPNADKDEGVVAKVSTFNAAIAAYGNKKRWNKVVDVYDIMPENLRSELKGWHLGSVVMGHGKMESKELKARALEIFNDHKEKANSFAYGGAMTALVGTEQFDAALALAEDMKAKEIVWGKSSYQAVALALIRCGSTEEAVQLLEQSVLRMGNDPEGYMDIIQFYTDRHPHHNAKEV</sequence>
<accession>A0A8T1V9H9</accession>
<evidence type="ECO:0000256" key="1">
    <source>
        <dbReference type="ARBA" id="ARBA00022737"/>
    </source>
</evidence>
<evidence type="ECO:0000313" key="3">
    <source>
        <dbReference type="EMBL" id="KAG7377645.1"/>
    </source>
</evidence>
<protein>
    <submittedName>
        <fullName evidence="3">Uncharacterized protein</fullName>
    </submittedName>
</protein>
<comment type="caution">
    <text evidence="3">The sequence shown here is derived from an EMBL/GenBank/DDBJ whole genome shotgun (WGS) entry which is preliminary data.</text>
</comment>
<dbReference type="EMBL" id="JAGDFM010000497">
    <property type="protein sequence ID" value="KAG7377645.1"/>
    <property type="molecule type" value="Genomic_DNA"/>
</dbReference>
<dbReference type="Pfam" id="PF01535">
    <property type="entry name" value="PPR"/>
    <property type="match status" value="1"/>
</dbReference>
<dbReference type="Proteomes" id="UP000694044">
    <property type="component" value="Unassembled WGS sequence"/>
</dbReference>
<reference evidence="3" key="1">
    <citation type="submission" date="2021-02" db="EMBL/GenBank/DDBJ databases">
        <authorList>
            <person name="Palmer J.M."/>
        </authorList>
    </citation>
    <scope>NUCLEOTIDE SEQUENCE</scope>
    <source>
        <strain evidence="3">SCRP734</strain>
    </source>
</reference>
<feature type="compositionally biased region" description="Basic residues" evidence="2">
    <location>
        <begin position="64"/>
        <end position="75"/>
    </location>
</feature>
<evidence type="ECO:0000313" key="4">
    <source>
        <dbReference type="Proteomes" id="UP000694044"/>
    </source>
</evidence>